<keyword evidence="3" id="KW-1185">Reference proteome</keyword>
<evidence type="ECO:0000313" key="2">
    <source>
        <dbReference type="EMBL" id="TXN38363.1"/>
    </source>
</evidence>
<accession>A0A5C8VAE8</accession>
<dbReference type="EMBL" id="VRUR01000001">
    <property type="protein sequence ID" value="TXN38363.1"/>
    <property type="molecule type" value="Genomic_DNA"/>
</dbReference>
<dbReference type="Proteomes" id="UP000321456">
    <property type="component" value="Unassembled WGS sequence"/>
</dbReference>
<keyword evidence="1" id="KW-0812">Transmembrane</keyword>
<name>A0A5C8VAE8_9FLAO</name>
<gene>
    <name evidence="2" type="ORF">FVB32_08730</name>
</gene>
<feature type="transmembrane region" description="Helical" evidence="1">
    <location>
        <begin position="7"/>
        <end position="27"/>
    </location>
</feature>
<dbReference type="RefSeq" id="WP_147743305.1">
    <property type="nucleotide sequence ID" value="NZ_VRUR01000001.1"/>
</dbReference>
<feature type="transmembrane region" description="Helical" evidence="1">
    <location>
        <begin position="39"/>
        <end position="57"/>
    </location>
</feature>
<sequence length="134" mass="15206">MKIFRAILIGALIWFFGVLSYLMVPSIPFFEDLGLQANSVLAIVILPLVWFGLSLYYKKRDATHGYEIGEAMLLTCVALDALITVPFTIIPAGGSYYSFFTSFDFWFIAFEFIAVAVIYWRIMVKPKLENNLIG</sequence>
<feature type="transmembrane region" description="Helical" evidence="1">
    <location>
        <begin position="69"/>
        <end position="90"/>
    </location>
</feature>
<proteinExistence type="predicted"/>
<keyword evidence="1" id="KW-1133">Transmembrane helix</keyword>
<dbReference type="AlphaFoldDB" id="A0A5C8VAE8"/>
<keyword evidence="1" id="KW-0472">Membrane</keyword>
<reference evidence="2 3" key="1">
    <citation type="submission" date="2019-08" db="EMBL/GenBank/DDBJ databases">
        <title>Professor.</title>
        <authorList>
            <person name="Park J.S."/>
        </authorList>
    </citation>
    <scope>NUCLEOTIDE SEQUENCE [LARGE SCALE GENOMIC DNA]</scope>
    <source>
        <strain evidence="2 3">176CP5-101</strain>
    </source>
</reference>
<organism evidence="2 3">
    <name type="scientific">Flagellimonas hymeniacidonis</name>
    <dbReference type="NCBI Taxonomy" id="2603628"/>
    <lineage>
        <taxon>Bacteria</taxon>
        <taxon>Pseudomonadati</taxon>
        <taxon>Bacteroidota</taxon>
        <taxon>Flavobacteriia</taxon>
        <taxon>Flavobacteriales</taxon>
        <taxon>Flavobacteriaceae</taxon>
        <taxon>Flagellimonas</taxon>
    </lineage>
</organism>
<feature type="transmembrane region" description="Helical" evidence="1">
    <location>
        <begin position="96"/>
        <end position="120"/>
    </location>
</feature>
<dbReference type="Pfam" id="PF17329">
    <property type="entry name" value="DUF5367"/>
    <property type="match status" value="1"/>
</dbReference>
<evidence type="ECO:0000256" key="1">
    <source>
        <dbReference type="SAM" id="Phobius"/>
    </source>
</evidence>
<protein>
    <submittedName>
        <fullName evidence="2">Uncharacterized protein</fullName>
    </submittedName>
</protein>
<evidence type="ECO:0000313" key="3">
    <source>
        <dbReference type="Proteomes" id="UP000321456"/>
    </source>
</evidence>
<comment type="caution">
    <text evidence="2">The sequence shown here is derived from an EMBL/GenBank/DDBJ whole genome shotgun (WGS) entry which is preliminary data.</text>
</comment>
<dbReference type="InterPro" id="IPR020509">
    <property type="entry name" value="Uncharacterised_YnzE"/>
</dbReference>